<reference evidence="4 5" key="1">
    <citation type="submission" date="2024-05" db="EMBL/GenBank/DDBJ databases">
        <title>Genome sequence of Ponticoccus litoralis KCCM 90028.</title>
        <authorList>
            <person name="Kim J.M."/>
            <person name="Lee J.K."/>
            <person name="Choi B.J."/>
            <person name="Bayburt H."/>
            <person name="Baek J.H."/>
            <person name="Jeon C.O."/>
        </authorList>
    </citation>
    <scope>NUCLEOTIDE SEQUENCE [LARGE SCALE GENOMIC DNA]</scope>
    <source>
        <strain evidence="4 5">KCCM 90028</strain>
    </source>
</reference>
<keyword evidence="1" id="KW-0812">Transmembrane</keyword>
<evidence type="ECO:0000313" key="4">
    <source>
        <dbReference type="EMBL" id="MEN9059784.1"/>
    </source>
</evidence>
<keyword evidence="1" id="KW-0472">Membrane</keyword>
<dbReference type="InterPro" id="IPR027788">
    <property type="entry name" value="Alpha/beta-hydrolase_N_dom"/>
</dbReference>
<dbReference type="RefSeq" id="WP_347164921.1">
    <property type="nucleotide sequence ID" value="NZ_JBDNCH010000001.1"/>
</dbReference>
<evidence type="ECO:0000256" key="1">
    <source>
        <dbReference type="SAM" id="Phobius"/>
    </source>
</evidence>
<dbReference type="PIRSF" id="PIRSF007542">
    <property type="entry name" value="UCP007542"/>
    <property type="match status" value="1"/>
</dbReference>
<proteinExistence type="predicted"/>
<feature type="transmembrane region" description="Helical" evidence="1">
    <location>
        <begin position="115"/>
        <end position="137"/>
    </location>
</feature>
<keyword evidence="5" id="KW-1185">Reference proteome</keyword>
<protein>
    <submittedName>
        <fullName evidence="4">Alpha/beta-hydrolase family protein</fullName>
    </submittedName>
</protein>
<comment type="caution">
    <text evidence="4">The sequence shown here is derived from an EMBL/GenBank/DDBJ whole genome shotgun (WGS) entry which is preliminary data.</text>
</comment>
<evidence type="ECO:0000259" key="3">
    <source>
        <dbReference type="Pfam" id="PF15420"/>
    </source>
</evidence>
<dbReference type="Pfam" id="PF15420">
    <property type="entry name" value="Abhydrolase_9_N"/>
    <property type="match status" value="1"/>
</dbReference>
<feature type="domain" description="Alpha/beta-hydrolase catalytic" evidence="2">
    <location>
        <begin position="245"/>
        <end position="532"/>
    </location>
</feature>
<name>A0AAW9S4N4_9RHOB</name>
<accession>A0AAW9S4N4</accession>
<sequence>MKMPRFYILALTLGLLFFAASLTPTLIPRGWVVQGALGGLVMALGYLIGRAALSIWRLLELPEATGRALMRLRVAIVLPFLILLVLCISRARNWQNGVRERMEMPPLETSHTPQMLALAIAVFVLLFVLGLAVQWLFDRVRTRLYRYMPPRAANVAGLAVTGLLLLVVTRDGMLDRVIGALDRSYTTAQALFETAPPIPEGIETGGADSLVDWSALGQPGRNFVTSGPKAADIAAFTGRAALQPIRVYVGLADDKSPEARARIALEELRRQGGFQREVLIVALPTGTGWLDPGALDPVEYMHGGDVATVAAQYSYLQSPLALILETDAGLDQAEALIGAVHRYWRSLPEDSRPRLYIHGLSLGAWSSMYGTDLFALLDDPIDGALWAGSPFPSAKWRAVVASRNAGSPYVAPVLGDGRLVRFASNYQNALGPDGWGAMRIVFLQYASDPIVFYEPASVFRPPVWMTEPPAPDVSPEMRFMPVVTQFQLAVDMALATTAPAGYGHSYYGRDYVEPWVALTAPEDWSAGDTERLIAHCDSGFQIGCDHN</sequence>
<dbReference type="InterPro" id="IPR012037">
    <property type="entry name" value="Alpha/beta-hydrolase_fam"/>
</dbReference>
<feature type="transmembrane region" description="Helical" evidence="1">
    <location>
        <begin position="74"/>
        <end position="95"/>
    </location>
</feature>
<evidence type="ECO:0000259" key="2">
    <source>
        <dbReference type="Pfam" id="PF10081"/>
    </source>
</evidence>
<gene>
    <name evidence="4" type="ORF">ABFB10_00745</name>
</gene>
<dbReference type="Pfam" id="PF10081">
    <property type="entry name" value="Abhydrolase_9"/>
    <property type="match status" value="1"/>
</dbReference>
<feature type="transmembrane region" description="Helical" evidence="1">
    <location>
        <begin position="149"/>
        <end position="168"/>
    </location>
</feature>
<feature type="domain" description="Alpha/beta-hydrolase N-terminal" evidence="3">
    <location>
        <begin position="22"/>
        <end position="228"/>
    </location>
</feature>
<dbReference type="AlphaFoldDB" id="A0AAW9S4N4"/>
<dbReference type="EMBL" id="JBDNCH010000001">
    <property type="protein sequence ID" value="MEN9059784.1"/>
    <property type="molecule type" value="Genomic_DNA"/>
</dbReference>
<feature type="transmembrane region" description="Helical" evidence="1">
    <location>
        <begin position="31"/>
        <end position="53"/>
    </location>
</feature>
<evidence type="ECO:0000313" key="5">
    <source>
        <dbReference type="Proteomes" id="UP001428774"/>
    </source>
</evidence>
<keyword evidence="1" id="KW-1133">Transmembrane helix</keyword>
<dbReference type="InterPro" id="IPR027787">
    <property type="entry name" value="Alpha/beta-hydrolase_catalytic"/>
</dbReference>
<dbReference type="Proteomes" id="UP001428774">
    <property type="component" value="Unassembled WGS sequence"/>
</dbReference>
<organism evidence="4 5">
    <name type="scientific">Ponticoccus litoralis</name>
    <dbReference type="NCBI Taxonomy" id="422297"/>
    <lineage>
        <taxon>Bacteria</taxon>
        <taxon>Pseudomonadati</taxon>
        <taxon>Pseudomonadota</taxon>
        <taxon>Alphaproteobacteria</taxon>
        <taxon>Rhodobacterales</taxon>
        <taxon>Roseobacteraceae</taxon>
        <taxon>Ponticoccus</taxon>
    </lineage>
</organism>